<dbReference type="SUPFAM" id="SSF53850">
    <property type="entry name" value="Periplasmic binding protein-like II"/>
    <property type="match status" value="1"/>
</dbReference>
<sequence>MVVRRLPALPLVAVLLCLLAGCGVGIPSDPDQSLERIRSTGQLRVGVSPHPPFTDFPDGLDAPPTGTEVDLVTGFAEQQGARPVWTPGGEEHLVELMKDQQLDIIIGGLTSQTPYSTDVGVTRSYLTREEPTSDGGTGKRSYVMAVTMGENALLTELEHYLDEVQP</sequence>
<name>A0A367Z260_9ACTN</name>
<dbReference type="EMBL" id="QOUI01000001">
    <property type="protein sequence ID" value="RCK71311.1"/>
    <property type="molecule type" value="Genomic_DNA"/>
</dbReference>
<proteinExistence type="predicted"/>
<protein>
    <submittedName>
        <fullName evidence="2">ABC transporter substrate-binding protein</fullName>
    </submittedName>
</protein>
<dbReference type="AlphaFoldDB" id="A0A367Z260"/>
<comment type="caution">
    <text evidence="2">The sequence shown here is derived from an EMBL/GenBank/DDBJ whole genome shotgun (WGS) entry which is preliminary data.</text>
</comment>
<dbReference type="InterPro" id="IPR001638">
    <property type="entry name" value="Solute-binding_3/MltF_N"/>
</dbReference>
<dbReference type="Proteomes" id="UP000252770">
    <property type="component" value="Unassembled WGS sequence"/>
</dbReference>
<evidence type="ECO:0000313" key="3">
    <source>
        <dbReference type="Proteomes" id="UP000252770"/>
    </source>
</evidence>
<gene>
    <name evidence="2" type="ORF">DT076_02425</name>
</gene>
<dbReference type="RefSeq" id="WP_114125012.1">
    <property type="nucleotide sequence ID" value="NZ_QOUI01000001.1"/>
</dbReference>
<reference evidence="2 3" key="1">
    <citation type="submission" date="2018-07" db="EMBL/GenBank/DDBJ databases">
        <title>Desertimonas flava gen. nov. sp. nov.</title>
        <authorList>
            <person name="Liu S."/>
        </authorList>
    </citation>
    <scope>NUCLEOTIDE SEQUENCE [LARGE SCALE GENOMIC DNA]</scope>
    <source>
        <strain evidence="2 3">16Sb5-5</strain>
    </source>
</reference>
<organism evidence="2 3">
    <name type="scientific">Desertihabitans brevis</name>
    <dbReference type="NCBI Taxonomy" id="2268447"/>
    <lineage>
        <taxon>Bacteria</taxon>
        <taxon>Bacillati</taxon>
        <taxon>Actinomycetota</taxon>
        <taxon>Actinomycetes</taxon>
        <taxon>Propionibacteriales</taxon>
        <taxon>Propionibacteriaceae</taxon>
        <taxon>Desertihabitans</taxon>
    </lineage>
</organism>
<accession>A0A367Z260</accession>
<evidence type="ECO:0000259" key="1">
    <source>
        <dbReference type="Pfam" id="PF00497"/>
    </source>
</evidence>
<dbReference type="Pfam" id="PF00497">
    <property type="entry name" value="SBP_bac_3"/>
    <property type="match status" value="1"/>
</dbReference>
<dbReference type="PROSITE" id="PS51257">
    <property type="entry name" value="PROKAR_LIPOPROTEIN"/>
    <property type="match status" value="1"/>
</dbReference>
<evidence type="ECO:0000313" key="2">
    <source>
        <dbReference type="EMBL" id="RCK71311.1"/>
    </source>
</evidence>
<feature type="domain" description="Solute-binding protein family 3/N-terminal" evidence="1">
    <location>
        <begin position="43"/>
        <end position="130"/>
    </location>
</feature>
<dbReference type="Gene3D" id="3.40.190.10">
    <property type="entry name" value="Periplasmic binding protein-like II"/>
    <property type="match status" value="1"/>
</dbReference>
<keyword evidence="3" id="KW-1185">Reference proteome</keyword>